<gene>
    <name evidence="1" type="ORF">C8Z91_14535</name>
</gene>
<evidence type="ECO:0000313" key="1">
    <source>
        <dbReference type="EMBL" id="PUA38395.1"/>
    </source>
</evidence>
<proteinExistence type="predicted"/>
<comment type="caution">
    <text evidence="1">The sequence shown here is derived from an EMBL/GenBank/DDBJ whole genome shotgun (WGS) entry which is preliminary data.</text>
</comment>
<sequence>MIASRTCYTKERDELVEALLKKLRYKEGAALVLNAPEGYQLGIESGTEPDKTYDFIQLFVHNAQETDDWVPKVIPLLNEDAVFWITYPKQSSKVKTDINRDSLAAMVQAKTAYRPVSNVAVDDKWSALRFRHQDKVKTSK</sequence>
<accession>A0A2T6G2N6</accession>
<evidence type="ECO:0000313" key="2">
    <source>
        <dbReference type="Proteomes" id="UP000244184"/>
    </source>
</evidence>
<evidence type="ECO:0008006" key="3">
    <source>
        <dbReference type="Google" id="ProtNLM"/>
    </source>
</evidence>
<name>A0A2T6G2N6_9BACL</name>
<reference evidence="1 2" key="1">
    <citation type="submission" date="2018-03" db="EMBL/GenBank/DDBJ databases">
        <title>Genome sequence of Paenibacillus elgii strain AC13 an antimicrobial compound producing bacteria.</title>
        <authorList>
            <person name="Kurokawa A.S."/>
            <person name="Araujo J.F."/>
            <person name="Costa R.A."/>
            <person name="Ortega D.B."/>
            <person name="Pires A.S."/>
            <person name="Pappas G.J.Jr."/>
            <person name="Franco O.L."/>
            <person name="Barreto C."/>
            <person name="Magalhaes B.S."/>
            <person name="Kruger R.H."/>
        </authorList>
    </citation>
    <scope>NUCLEOTIDE SEQUENCE [LARGE SCALE GENOMIC DNA]</scope>
    <source>
        <strain evidence="1 2">AC13</strain>
    </source>
</reference>
<protein>
    <recommendedName>
        <fullName evidence="3">DUF3052 domain-containing protein</fullName>
    </recommendedName>
</protein>
<organism evidence="1 2">
    <name type="scientific">Paenibacillus elgii</name>
    <dbReference type="NCBI Taxonomy" id="189691"/>
    <lineage>
        <taxon>Bacteria</taxon>
        <taxon>Bacillati</taxon>
        <taxon>Bacillota</taxon>
        <taxon>Bacilli</taxon>
        <taxon>Bacillales</taxon>
        <taxon>Paenibacillaceae</taxon>
        <taxon>Paenibacillus</taxon>
    </lineage>
</organism>
<dbReference type="Proteomes" id="UP000244184">
    <property type="component" value="Unassembled WGS sequence"/>
</dbReference>
<dbReference type="EMBL" id="PYHP01000034">
    <property type="protein sequence ID" value="PUA38395.1"/>
    <property type="molecule type" value="Genomic_DNA"/>
</dbReference>
<dbReference type="AlphaFoldDB" id="A0A2T6G2N6"/>